<proteinExistence type="inferred from homology"/>
<feature type="active site" evidence="2">
    <location>
        <position position="52"/>
    </location>
</feature>
<dbReference type="Pfam" id="PF13500">
    <property type="entry name" value="AAA_26"/>
    <property type="match status" value="2"/>
</dbReference>
<comment type="caution">
    <text evidence="2">Lacks conserved residue(s) required for the propagation of feature annotation.</text>
</comment>
<dbReference type="GO" id="GO:0005829">
    <property type="term" value="C:cytosol"/>
    <property type="evidence" value="ECO:0007669"/>
    <property type="project" value="TreeGrafter"/>
</dbReference>
<dbReference type="PANTHER" id="PTHR43210:SF5">
    <property type="entry name" value="DETHIOBIOTIN SYNTHETASE"/>
    <property type="match status" value="1"/>
</dbReference>
<comment type="subcellular location">
    <subcellularLocation>
        <location evidence="2">Cytoplasm</location>
    </subcellularLocation>
</comment>
<comment type="catalytic activity">
    <reaction evidence="2">
        <text>(7R,8S)-7,8-diammoniononanoate + CO2 + ATP = (4R,5S)-dethiobiotin + ADP + phosphate + 3 H(+)</text>
        <dbReference type="Rhea" id="RHEA:15805"/>
        <dbReference type="ChEBI" id="CHEBI:15378"/>
        <dbReference type="ChEBI" id="CHEBI:16526"/>
        <dbReference type="ChEBI" id="CHEBI:30616"/>
        <dbReference type="ChEBI" id="CHEBI:43474"/>
        <dbReference type="ChEBI" id="CHEBI:149469"/>
        <dbReference type="ChEBI" id="CHEBI:149473"/>
        <dbReference type="ChEBI" id="CHEBI:456216"/>
        <dbReference type="EC" id="6.3.3.3"/>
    </reaction>
</comment>
<comment type="caution">
    <text evidence="3">The sequence shown here is derived from an EMBL/GenBank/DDBJ whole genome shotgun (WGS) entry which is preliminary data.</text>
</comment>
<comment type="function">
    <text evidence="2">Catalyzes a mechanistically unusual reaction, the ATP-dependent insertion of CO2 between the N7 and N8 nitrogen atoms of 7,8-diaminopelargonic acid (DAPA, also called 7,8-diammoniononanoate) to form a ureido ring.</text>
</comment>
<dbReference type="InterPro" id="IPR004472">
    <property type="entry name" value="DTB_synth_BioD"/>
</dbReference>
<feature type="binding site" evidence="2">
    <location>
        <position position="69"/>
    </location>
    <ligand>
        <name>Mg(2+)</name>
        <dbReference type="ChEBI" id="CHEBI:18420"/>
    </ligand>
</feature>
<dbReference type="GO" id="GO:0004141">
    <property type="term" value="F:dethiobiotin synthase activity"/>
    <property type="evidence" value="ECO:0007669"/>
    <property type="project" value="UniProtKB-UniRule"/>
</dbReference>
<feature type="binding site" evidence="2">
    <location>
        <begin position="212"/>
        <end position="213"/>
    </location>
    <ligand>
        <name>ATP</name>
        <dbReference type="ChEBI" id="CHEBI:30616"/>
    </ligand>
</feature>
<gene>
    <name evidence="2" type="primary">bioD</name>
    <name evidence="3" type="ORF">GAB14E_2420</name>
</gene>
<dbReference type="NCBIfam" id="TIGR00347">
    <property type="entry name" value="bioD"/>
    <property type="match status" value="1"/>
</dbReference>
<keyword evidence="1 2" id="KW-0093">Biotin biosynthesis</keyword>
<evidence type="ECO:0000313" key="3">
    <source>
        <dbReference type="EMBL" id="KGJ93865.1"/>
    </source>
</evidence>
<dbReference type="SUPFAM" id="SSF52540">
    <property type="entry name" value="P-loop containing nucleoside triphosphate hydrolases"/>
    <property type="match status" value="1"/>
</dbReference>
<keyword evidence="2" id="KW-0067">ATP-binding</keyword>
<dbReference type="Proteomes" id="UP000029868">
    <property type="component" value="Unassembled WGS sequence"/>
</dbReference>
<sequence length="274" mass="29954">MKQFFITATDTDAGKTFVSCALIKALTNLQTKNFTLTINETSTPVTKVAAFKPISAGCELLNGQLINEDAKLLSEFSNCGQSIGEINPIAFAEPIAPHIAAKKLNRQISLGELNDHYHKVKSLNADFTLVEGAGGWRLPLGPALLDPKSTIICNNNNDNQKPTYQFLSDFVKSSDLTVILIVNMKLGCLNHALLTYEAIKSDGVNCIAWIANCASSDSMNNLAENIAELEQLLPMPKIAQFDFFNDRDEQGNEISFNEKISLAAEKINLTTLID</sequence>
<keyword evidence="2" id="KW-0963">Cytoplasm</keyword>
<evidence type="ECO:0000256" key="1">
    <source>
        <dbReference type="ARBA" id="ARBA00022756"/>
    </source>
</evidence>
<comment type="similarity">
    <text evidence="2">Belongs to the dethiobiotin synthetase family.</text>
</comment>
<keyword evidence="2" id="KW-0547">Nucleotide-binding</keyword>
<dbReference type="GO" id="GO:0005524">
    <property type="term" value="F:ATP binding"/>
    <property type="evidence" value="ECO:0007669"/>
    <property type="project" value="UniProtKB-UniRule"/>
</dbReference>
<keyword evidence="2 3" id="KW-0436">Ligase</keyword>
<organism evidence="3 4">
    <name type="scientific">Colwellia psychrerythraea</name>
    <name type="common">Vibrio psychroerythus</name>
    <dbReference type="NCBI Taxonomy" id="28229"/>
    <lineage>
        <taxon>Bacteria</taxon>
        <taxon>Pseudomonadati</taxon>
        <taxon>Pseudomonadota</taxon>
        <taxon>Gammaproteobacteria</taxon>
        <taxon>Alteromonadales</taxon>
        <taxon>Colwelliaceae</taxon>
        <taxon>Colwellia</taxon>
    </lineage>
</organism>
<dbReference type="RefSeq" id="WP_033082085.1">
    <property type="nucleotide sequence ID" value="NZ_JQEC01000021.1"/>
</dbReference>
<accession>A0A099KUJ2</accession>
<name>A0A099KUJ2_COLPS</name>
<dbReference type="CDD" id="cd03109">
    <property type="entry name" value="DTBS"/>
    <property type="match status" value="1"/>
</dbReference>
<feature type="binding site" evidence="2">
    <location>
        <position position="131"/>
    </location>
    <ligand>
        <name>Mg(2+)</name>
        <dbReference type="ChEBI" id="CHEBI:18420"/>
    </ligand>
</feature>
<dbReference type="UniPathway" id="UPA00078">
    <property type="reaction ID" value="UER00161"/>
</dbReference>
<feature type="binding site" evidence="2">
    <location>
        <begin position="12"/>
        <end position="17"/>
    </location>
    <ligand>
        <name>ATP</name>
        <dbReference type="ChEBI" id="CHEBI:30616"/>
    </ligand>
</feature>
<dbReference type="PATRIC" id="fig|28229.3.peg.2044"/>
<dbReference type="AlphaFoldDB" id="A0A099KUJ2"/>
<dbReference type="HAMAP" id="MF_00336">
    <property type="entry name" value="BioD"/>
    <property type="match status" value="1"/>
</dbReference>
<feature type="binding site" evidence="2">
    <location>
        <position position="16"/>
    </location>
    <ligand>
        <name>Mg(2+)</name>
        <dbReference type="ChEBI" id="CHEBI:18420"/>
    </ligand>
</feature>
<dbReference type="EMBL" id="JQEC01000021">
    <property type="protein sequence ID" value="KGJ93865.1"/>
    <property type="molecule type" value="Genomic_DNA"/>
</dbReference>
<comment type="subunit">
    <text evidence="2">Homodimer.</text>
</comment>
<keyword evidence="2" id="KW-0460">Magnesium</keyword>
<dbReference type="GO" id="GO:0009102">
    <property type="term" value="P:biotin biosynthetic process"/>
    <property type="evidence" value="ECO:0007669"/>
    <property type="project" value="UniProtKB-UniRule"/>
</dbReference>
<dbReference type="EC" id="6.3.3.3" evidence="2"/>
<dbReference type="GO" id="GO:0000287">
    <property type="term" value="F:magnesium ion binding"/>
    <property type="evidence" value="ECO:0007669"/>
    <property type="project" value="UniProtKB-UniRule"/>
</dbReference>
<feature type="binding site" evidence="2">
    <location>
        <position position="69"/>
    </location>
    <ligand>
        <name>ATP</name>
        <dbReference type="ChEBI" id="CHEBI:30616"/>
    </ligand>
</feature>
<dbReference type="OrthoDB" id="9802097at2"/>
<protein>
    <recommendedName>
        <fullName evidence="2">ATP-dependent dethiobiotin synthetase BioD</fullName>
        <ecNumber evidence="2">6.3.3.3</ecNumber>
    </recommendedName>
    <alternativeName>
        <fullName evidence="2">DTB synthetase</fullName>
        <shortName evidence="2">DTBS</shortName>
    </alternativeName>
    <alternativeName>
        <fullName evidence="2">Dethiobiotin synthase</fullName>
    </alternativeName>
</protein>
<evidence type="ECO:0000313" key="4">
    <source>
        <dbReference type="Proteomes" id="UP000029868"/>
    </source>
</evidence>
<reference evidence="3 4" key="1">
    <citation type="submission" date="2014-08" db="EMBL/GenBank/DDBJ databases">
        <title>Genomic and Phenotypic Diversity of Colwellia psychrerythraea strains from Disparate Marine Basins.</title>
        <authorList>
            <person name="Techtmann S.M."/>
            <person name="Stelling S.C."/>
            <person name="Utturkar S.M."/>
            <person name="Alshibli N."/>
            <person name="Harris A."/>
            <person name="Brown S.D."/>
            <person name="Hazen T.C."/>
        </authorList>
    </citation>
    <scope>NUCLEOTIDE SEQUENCE [LARGE SCALE GENOMIC DNA]</scope>
    <source>
        <strain evidence="3 4">GAB14E</strain>
    </source>
</reference>
<dbReference type="Gene3D" id="3.40.50.300">
    <property type="entry name" value="P-loop containing nucleotide triphosphate hydrolases"/>
    <property type="match status" value="1"/>
</dbReference>
<dbReference type="InterPro" id="IPR027417">
    <property type="entry name" value="P-loop_NTPase"/>
</dbReference>
<feature type="binding site" evidence="2">
    <location>
        <begin position="131"/>
        <end position="134"/>
    </location>
    <ligand>
        <name>ATP</name>
        <dbReference type="ChEBI" id="CHEBI:30616"/>
    </ligand>
</feature>
<dbReference type="PANTHER" id="PTHR43210">
    <property type="entry name" value="DETHIOBIOTIN SYNTHETASE"/>
    <property type="match status" value="1"/>
</dbReference>
<evidence type="ECO:0000256" key="2">
    <source>
        <dbReference type="HAMAP-Rule" id="MF_00336"/>
    </source>
</evidence>
<comment type="cofactor">
    <cofactor evidence="2">
        <name>Mg(2+)</name>
        <dbReference type="ChEBI" id="CHEBI:18420"/>
    </cofactor>
</comment>
<keyword evidence="2" id="KW-0479">Metal-binding</keyword>
<comment type="pathway">
    <text evidence="2">Cofactor biosynthesis; biotin biosynthesis; biotin from 7,8-diaminononanoate: step 1/2.</text>
</comment>
<dbReference type="PIRSF" id="PIRSF006755">
    <property type="entry name" value="DTB_synth"/>
    <property type="match status" value="1"/>
</dbReference>